<organism evidence="1">
    <name type="scientific">Salmonella typhimurium</name>
    <dbReference type="NCBI Taxonomy" id="90371"/>
    <lineage>
        <taxon>Bacteria</taxon>
        <taxon>Pseudomonadati</taxon>
        <taxon>Pseudomonadota</taxon>
        <taxon>Gammaproteobacteria</taxon>
        <taxon>Enterobacterales</taxon>
        <taxon>Enterobacteriaceae</taxon>
        <taxon>Salmonella</taxon>
    </lineage>
</organism>
<geneLocation type="plasmid" evidence="1">
    <name>p8025</name>
</geneLocation>
<sequence>MTIMAKLISTRELATIITALLVKPELLGELDSPEKHRALMEDLGRVVAEHCGGNVTEIALPETDGTAVDEALLDGQPVRYLETKESSPYLIVHPDDSLPSLTHNVWMHADPDGWEEHFDGEDNPLMEELSQQFRQQVYALLTPESQATPSEIIRTLQDWQLGETQLPEEDCQSYQVKVLLEEKNIQCEVVNESGTTCFGLIFEIDRGVPTLHIDTGSDSLLHIHAAHDGLVLTPDAPNHGFEDAPVDRFSYNSPSLLVPGV</sequence>
<accession>A0A0G3B0R1</accession>
<reference evidence="1" key="1">
    <citation type="submission" date="2015-03" db="EMBL/GenBank/DDBJ databases">
        <title>Complete genome sequences of four Salmonella Typhimurium IncHI1 plasmids and their characteristics.</title>
        <authorList>
            <person name="Kubasova T."/>
            <person name="Matiasovicova J."/>
            <person name="Cejkova D."/>
            <person name="Sekelova Z."/>
            <person name="Polansky O."/>
            <person name="Medvecky M."/>
            <person name="Rychlik I."/>
            <person name="Juricova H."/>
        </authorList>
    </citation>
    <scope>NUCLEOTIDE SEQUENCE</scope>
    <source>
        <strain evidence="1">8025</strain>
        <plasmid evidence="1">p8025</plasmid>
    </source>
</reference>
<proteinExistence type="predicted"/>
<protein>
    <submittedName>
        <fullName evidence="1">Uncharacterized protein</fullName>
    </submittedName>
</protein>
<evidence type="ECO:0000313" key="1">
    <source>
        <dbReference type="EMBL" id="AKJ19703.1"/>
    </source>
</evidence>
<dbReference type="EMBL" id="KP899803">
    <property type="protein sequence ID" value="AKJ19703.1"/>
    <property type="molecule type" value="Genomic_DNA"/>
</dbReference>
<name>A0A0G3B0R1_SALTM</name>
<keyword evidence="1" id="KW-0614">Plasmid</keyword>
<dbReference type="AlphaFoldDB" id="A0A0G3B0R1"/>